<dbReference type="PANTHER" id="PTHR46348:SF1">
    <property type="entry name" value="DELETED IN LUNG AND ESOPHAGEAL CANCER PROTEIN 1"/>
    <property type="match status" value="1"/>
</dbReference>
<feature type="region of interest" description="Disordered" evidence="1">
    <location>
        <begin position="235"/>
        <end position="258"/>
    </location>
</feature>
<dbReference type="PANTHER" id="PTHR46348">
    <property type="entry name" value="DELETED IN LUNG AND ESOPHAGEAL CANCER PROTEIN 1"/>
    <property type="match status" value="1"/>
</dbReference>
<dbReference type="EMBL" id="HBGS01040593">
    <property type="protein sequence ID" value="CAD9449850.1"/>
    <property type="molecule type" value="Transcribed_RNA"/>
</dbReference>
<dbReference type="GO" id="GO:0015631">
    <property type="term" value="F:tubulin binding"/>
    <property type="evidence" value="ECO:0007669"/>
    <property type="project" value="TreeGrafter"/>
</dbReference>
<dbReference type="GO" id="GO:0005929">
    <property type="term" value="C:cilium"/>
    <property type="evidence" value="ECO:0007669"/>
    <property type="project" value="TreeGrafter"/>
</dbReference>
<evidence type="ECO:0000256" key="1">
    <source>
        <dbReference type="SAM" id="MobiDB-lite"/>
    </source>
</evidence>
<dbReference type="GO" id="GO:0008285">
    <property type="term" value="P:negative regulation of cell population proliferation"/>
    <property type="evidence" value="ECO:0007669"/>
    <property type="project" value="InterPro"/>
</dbReference>
<organism evidence="2">
    <name type="scientific">Octactis speculum</name>
    <dbReference type="NCBI Taxonomy" id="3111310"/>
    <lineage>
        <taxon>Eukaryota</taxon>
        <taxon>Sar</taxon>
        <taxon>Stramenopiles</taxon>
        <taxon>Ochrophyta</taxon>
        <taxon>Dictyochophyceae</taxon>
        <taxon>Dictyochales</taxon>
        <taxon>Dictyochaceae</taxon>
        <taxon>Octactis</taxon>
    </lineage>
</organism>
<name>A0A7S2DBV6_9STRA</name>
<reference evidence="2" key="1">
    <citation type="submission" date="2021-01" db="EMBL/GenBank/DDBJ databases">
        <authorList>
            <person name="Corre E."/>
            <person name="Pelletier E."/>
            <person name="Niang G."/>
            <person name="Scheremetjew M."/>
            <person name="Finn R."/>
            <person name="Kale V."/>
            <person name="Holt S."/>
            <person name="Cochrane G."/>
            <person name="Meng A."/>
            <person name="Brown T."/>
            <person name="Cohen L."/>
        </authorList>
    </citation>
    <scope>NUCLEOTIDE SEQUENCE</scope>
    <source>
        <strain evidence="2">CCMP1381</strain>
    </source>
</reference>
<dbReference type="GO" id="GO:0005737">
    <property type="term" value="C:cytoplasm"/>
    <property type="evidence" value="ECO:0007669"/>
    <property type="project" value="TreeGrafter"/>
</dbReference>
<accession>A0A7S2DBV6</accession>
<sequence>MPPQESVTLHMAFVPPKTKVDRKPGVLNLKHGREGQLKIQFSTGQPQTIELNGHVLRPMIVCAPSEHSFGIVHVEALSEFLLFLSNPTGVEASWKIVHVPVQQPKVSVLVQEETNTRVRPLDEPSVFNFSEWEGSQKGPSMPLESSGACLPKDVNRHGAAVFSQTHTNITCLHNEADIDLASNLRRRNDDNHRAPRPITVTFQPKKNLEYQSRFRFEVAYGEGFDVVLSGKGTYEEDSRRKPEPHIGPGMHRAYLNKE</sequence>
<feature type="compositionally biased region" description="Basic and acidic residues" evidence="1">
    <location>
        <begin position="235"/>
        <end position="244"/>
    </location>
</feature>
<evidence type="ECO:0000313" key="2">
    <source>
        <dbReference type="EMBL" id="CAD9449850.1"/>
    </source>
</evidence>
<gene>
    <name evidence="2" type="ORF">DSPE1174_LOCUS20885</name>
</gene>
<dbReference type="AlphaFoldDB" id="A0A7S2DBV6"/>
<proteinExistence type="predicted"/>
<dbReference type="InterPro" id="IPR033304">
    <property type="entry name" value="DLEC1"/>
</dbReference>
<protein>
    <submittedName>
        <fullName evidence="2">Uncharacterized protein</fullName>
    </submittedName>
</protein>